<keyword evidence="4" id="KW-1185">Reference proteome</keyword>
<feature type="region of interest" description="Disordered" evidence="1">
    <location>
        <begin position="803"/>
        <end position="848"/>
    </location>
</feature>
<gene>
    <name evidence="3" type="ORF">DPMN_093719</name>
</gene>
<accession>A0A9D4L3H0</accession>
<sequence>MRSAPVVGARRSYVRFSGPSPIKRVSTQLKEPDVNALEITGENLEDLLAYDDLFLDYFNAFLTLPVFPQALHYNRLTGAFEELPGTGSRPGSTESLPYGVTDDERDAMLQWARKERLPLFLSTQLFREFKLCKLLLRPLDDRYSASRGSSHQIRGYSRQSESYVSSLSNSADNSANDVDDEDFNFEAHYNASQLFKYQRPGSRALSVPAPMHLGEDPYYYEDERGSTTTHTHTTSKTASFKFRSKRDRDDGDPDLRLQLGNEEGPHVPRDITVTFDPDTAEHESKSQQSHSRRSSRMSRGKRHLQAAQQSEAEAAFLRHARVLSAPINYEEYMRHPYRDFDEMFGEDEPEPDGNVYVAFDDEGVSEAQTETDVKNLEGRLKMTFQQLKESTLGTFSGMEDFKGFLWGTAGRQLVNFWLDCEYFKDSMEKFDAVAIVEERNRLFRDIQDKFKIHLTRDAKEQISKAASNASLSHSVFIRTQYDVLRRLRAYWVPRYMLHMERESRFSHTPTRLDSNRWITGKSSLKDTFSFFPSINLVSSMPVRPDDVLTYTRTRSWECVSKGGRRLDDRVTSAKYRTAPLSASLRATKERFVVALAADKMAGGPFERYLEDHQDQTLLPSLLFWQDVTEYGAAEDRAADRMLRLCNAWAIYNRYIADDSDFNIDVSPSDRNKIHKCLTSANDFVDSVVFDPAKQHACDRLEDGWVQYLKEDLKIFLDCRVRPGGPTPPTTAAIEIVVTNDEVIIQRPRPWQRKLGTADLEQAKGLGLSLEDMDEEQRAIIRAKRREARKEMERERRKAIRAAYKRLRDSKKKPGDSSTNDNTSKKDDEMDYDENGEKKSARPPPPFHELISNKAIISSFKKHLAELEDKESQNAVALFTDIETFLSYGSNKKEAQRREQHATFIQKTYIDPHGKKKVELPEKIKHKLTDKERPKTAVLKEIQHTLHVKIDEQFKNYLVQKADEQGMDPGDLVKLSQAELTMRLGNDTGGNWKKGRGKGKEDSSVTTPRGPGSSQMFVRPKRARFHSKTGRSQPHKDDREEFYKALKSCAAGTMSIQMLYFYKYLTKHAEEDNMPLIDKDLFFYIEVQKFKECSHQFADEELLRRKVQSLIDCFLESFTSPSLQVDIGTELQQKSLRSAQRYLQGKEVFSNIFDEAQLAVFKELLPYWAGFRKTYSPPEDPGKKPVTKYQKMLKKRLEVIDNYVIPSSEFRLPNIPEGAIAAFTFSLSDGVKLRNTWHVDFDSEMSNELTIGEEPHRSDLFSGSVSQAKVRSASIASSKKETSSVTTKS</sequence>
<comment type="caution">
    <text evidence="3">The sequence shown here is derived from an EMBL/GenBank/DDBJ whole genome shotgun (WGS) entry which is preliminary data.</text>
</comment>
<protein>
    <recommendedName>
        <fullName evidence="2">RGS domain-containing protein</fullName>
    </recommendedName>
</protein>
<dbReference type="GO" id="GO:0005634">
    <property type="term" value="C:nucleus"/>
    <property type="evidence" value="ECO:0007669"/>
    <property type="project" value="TreeGrafter"/>
</dbReference>
<feature type="region of interest" description="Disordered" evidence="1">
    <location>
        <begin position="983"/>
        <end position="1015"/>
    </location>
</feature>
<dbReference type="InterPro" id="IPR016137">
    <property type="entry name" value="RGS"/>
</dbReference>
<feature type="domain" description="RGS" evidence="2">
    <location>
        <begin position="389"/>
        <end position="450"/>
    </location>
</feature>
<dbReference type="EMBL" id="JAIWYP010000003">
    <property type="protein sequence ID" value="KAH3851240.1"/>
    <property type="molecule type" value="Genomic_DNA"/>
</dbReference>
<evidence type="ECO:0000256" key="1">
    <source>
        <dbReference type="SAM" id="MobiDB-lite"/>
    </source>
</evidence>
<dbReference type="GO" id="GO:0001965">
    <property type="term" value="F:G-protein alpha-subunit binding"/>
    <property type="evidence" value="ECO:0007669"/>
    <property type="project" value="InterPro"/>
</dbReference>
<evidence type="ECO:0000259" key="2">
    <source>
        <dbReference type="PROSITE" id="PS50132"/>
    </source>
</evidence>
<name>A0A9D4L3H0_DREPO</name>
<dbReference type="GO" id="GO:0005737">
    <property type="term" value="C:cytoplasm"/>
    <property type="evidence" value="ECO:0007669"/>
    <property type="project" value="TreeGrafter"/>
</dbReference>
<feature type="compositionally biased region" description="Polar residues" evidence="1">
    <location>
        <begin position="1003"/>
        <end position="1015"/>
    </location>
</feature>
<feature type="compositionally biased region" description="Basic and acidic residues" evidence="1">
    <location>
        <begin position="246"/>
        <end position="255"/>
    </location>
</feature>
<evidence type="ECO:0000313" key="4">
    <source>
        <dbReference type="Proteomes" id="UP000828390"/>
    </source>
</evidence>
<reference evidence="3" key="2">
    <citation type="submission" date="2020-11" db="EMBL/GenBank/DDBJ databases">
        <authorList>
            <person name="McCartney M.A."/>
            <person name="Auch B."/>
            <person name="Kono T."/>
            <person name="Mallez S."/>
            <person name="Becker A."/>
            <person name="Gohl D.M."/>
            <person name="Silverstein K.A.T."/>
            <person name="Koren S."/>
            <person name="Bechman K.B."/>
            <person name="Herman A."/>
            <person name="Abrahante J.E."/>
            <person name="Garbe J."/>
        </authorList>
    </citation>
    <scope>NUCLEOTIDE SEQUENCE</scope>
    <source>
        <strain evidence="3">Duluth1</strain>
        <tissue evidence="3">Whole animal</tissue>
    </source>
</reference>
<dbReference type="PANTHER" id="PTHR46583">
    <property type="entry name" value="REGULATOR OF G-PROTEIN SIGNALING 22"/>
    <property type="match status" value="1"/>
</dbReference>
<feature type="domain" description="RGS" evidence="2">
    <location>
        <begin position="605"/>
        <end position="702"/>
    </location>
</feature>
<feature type="compositionally biased region" description="Low complexity" evidence="1">
    <location>
        <begin position="226"/>
        <end position="237"/>
    </location>
</feature>
<dbReference type="InterPro" id="IPR044926">
    <property type="entry name" value="RGS_subdomain_2"/>
</dbReference>
<dbReference type="InterPro" id="IPR042651">
    <property type="entry name" value="Rgs22"/>
</dbReference>
<feature type="compositionally biased region" description="Basic residues" evidence="1">
    <location>
        <begin position="290"/>
        <end position="304"/>
    </location>
</feature>
<dbReference type="Gene3D" id="1.10.167.10">
    <property type="entry name" value="Regulator of G-protein Signalling 4, domain 2"/>
    <property type="match status" value="4"/>
</dbReference>
<organism evidence="3 4">
    <name type="scientific">Dreissena polymorpha</name>
    <name type="common">Zebra mussel</name>
    <name type="synonym">Mytilus polymorpha</name>
    <dbReference type="NCBI Taxonomy" id="45954"/>
    <lineage>
        <taxon>Eukaryota</taxon>
        <taxon>Metazoa</taxon>
        <taxon>Spiralia</taxon>
        <taxon>Lophotrochozoa</taxon>
        <taxon>Mollusca</taxon>
        <taxon>Bivalvia</taxon>
        <taxon>Autobranchia</taxon>
        <taxon>Heteroconchia</taxon>
        <taxon>Euheterodonta</taxon>
        <taxon>Imparidentia</taxon>
        <taxon>Neoheterodontei</taxon>
        <taxon>Myida</taxon>
        <taxon>Dreissenoidea</taxon>
        <taxon>Dreissenidae</taxon>
        <taxon>Dreissena</taxon>
    </lineage>
</organism>
<feature type="region of interest" description="Disordered" evidence="1">
    <location>
        <begin position="218"/>
        <end position="310"/>
    </location>
</feature>
<dbReference type="Proteomes" id="UP000828390">
    <property type="component" value="Unassembled WGS sequence"/>
</dbReference>
<dbReference type="SUPFAM" id="SSF48097">
    <property type="entry name" value="Regulator of G-protein signaling, RGS"/>
    <property type="match status" value="4"/>
</dbReference>
<dbReference type="PROSITE" id="PS50132">
    <property type="entry name" value="RGS"/>
    <property type="match status" value="3"/>
</dbReference>
<dbReference type="InterPro" id="IPR036305">
    <property type="entry name" value="RGS_sf"/>
</dbReference>
<feature type="domain" description="RGS" evidence="2">
    <location>
        <begin position="1058"/>
        <end position="1163"/>
    </location>
</feature>
<dbReference type="PANTHER" id="PTHR46583:SF2">
    <property type="entry name" value="RGS DOMAIN-CONTAINING PROTEIN"/>
    <property type="match status" value="1"/>
</dbReference>
<reference evidence="3" key="1">
    <citation type="journal article" date="2019" name="bioRxiv">
        <title>The Genome of the Zebra Mussel, Dreissena polymorpha: A Resource for Invasive Species Research.</title>
        <authorList>
            <person name="McCartney M.A."/>
            <person name="Auch B."/>
            <person name="Kono T."/>
            <person name="Mallez S."/>
            <person name="Zhang Y."/>
            <person name="Obille A."/>
            <person name="Becker A."/>
            <person name="Abrahante J.E."/>
            <person name="Garbe J."/>
            <person name="Badalamenti J.P."/>
            <person name="Herman A."/>
            <person name="Mangelson H."/>
            <person name="Liachko I."/>
            <person name="Sullivan S."/>
            <person name="Sone E.D."/>
            <person name="Koren S."/>
            <person name="Silverstein K.A.T."/>
            <person name="Beckman K.B."/>
            <person name="Gohl D.M."/>
        </authorList>
    </citation>
    <scope>NUCLEOTIDE SEQUENCE</scope>
    <source>
        <strain evidence="3">Duluth1</strain>
        <tissue evidence="3">Whole animal</tissue>
    </source>
</reference>
<dbReference type="GO" id="GO:0009966">
    <property type="term" value="P:regulation of signal transduction"/>
    <property type="evidence" value="ECO:0007669"/>
    <property type="project" value="InterPro"/>
</dbReference>
<dbReference type="Pfam" id="PF00615">
    <property type="entry name" value="RGS"/>
    <property type="match status" value="3"/>
</dbReference>
<proteinExistence type="predicted"/>
<evidence type="ECO:0000313" key="3">
    <source>
        <dbReference type="EMBL" id="KAH3851240.1"/>
    </source>
</evidence>